<proteinExistence type="predicted"/>
<dbReference type="KEGG" id="ngg:RG540_PA10200"/>
<accession>A0A068T0W8</accession>
<evidence type="ECO:0000256" key="1">
    <source>
        <dbReference type="SAM" id="MobiDB-lite"/>
    </source>
</evidence>
<dbReference type="Proteomes" id="UP000028181">
    <property type="component" value="Plasmid pHAMBI540a"/>
</dbReference>
<sequence>MAQPKPMQKPSDTGAMDDDATSAKFHAKLVQRQFAILCQPLSNPRVLCRKLTAAKVPLPAGEKRTCLALQDHQIVHETRRHPKMPGGLPMPMAFFHKRYDTLTQRNRM</sequence>
<geneLocation type="plasmid" evidence="4">
    <name>II</name>
</geneLocation>
<dbReference type="EMBL" id="HG938354">
    <property type="protein sequence ID" value="CDN51696.1"/>
    <property type="molecule type" value="Genomic_DNA"/>
</dbReference>
<reference evidence="2 4" key="1">
    <citation type="journal article" date="2014" name="BMC Genomics">
        <title>Genome sequencing of two Neorhizobium galegae strains reveals a noeT gene responsible for the unusual acetylation of the nodulation factors.</title>
        <authorList>
            <person name="Osterman J."/>
            <person name="Marsh J."/>
            <person name="Laine P.K."/>
            <person name="Zeng Z."/>
            <person name="Alatalo E."/>
            <person name="Sullivan J.T."/>
            <person name="Young J.P."/>
            <person name="Thomas-Oates J."/>
            <person name="Paulin L."/>
            <person name="Lindstrom K."/>
        </authorList>
    </citation>
    <scope>NUCLEOTIDE SEQUENCE [LARGE SCALE GENOMIC DNA]</scope>
    <source>
        <strain evidence="2 4">HAMBI 540</strain>
        <plasmid evidence="2">pHAMBI540a</plasmid>
    </source>
</reference>
<dbReference type="EMBL" id="HG938354">
    <property type="protein sequence ID" value="CDN51650.1"/>
    <property type="molecule type" value="Genomic_DNA"/>
</dbReference>
<geneLocation type="plasmid" evidence="3">
    <name>pHAMBI540a</name>
</geneLocation>
<evidence type="ECO:0000313" key="2">
    <source>
        <dbReference type="EMBL" id="CDN51650.1"/>
    </source>
</evidence>
<gene>
    <name evidence="2" type="ORF">RG540_PA09740</name>
    <name evidence="3" type="ORF">RG540_PA10200</name>
</gene>
<evidence type="ECO:0000313" key="3">
    <source>
        <dbReference type="EMBL" id="CDN51696.1"/>
    </source>
</evidence>
<dbReference type="AlphaFoldDB" id="A0A068T0W8"/>
<organism evidence="3 4">
    <name type="scientific">Neorhizobium galegae bv. orientalis str. HAMBI 540</name>
    <dbReference type="NCBI Taxonomy" id="1028800"/>
    <lineage>
        <taxon>Bacteria</taxon>
        <taxon>Pseudomonadati</taxon>
        <taxon>Pseudomonadota</taxon>
        <taxon>Alphaproteobacteria</taxon>
        <taxon>Hyphomicrobiales</taxon>
        <taxon>Rhizobiaceae</taxon>
        <taxon>Rhizobium/Agrobacterium group</taxon>
        <taxon>Neorhizobium</taxon>
    </lineage>
</organism>
<dbReference type="eggNOG" id="ENOG502ZMTF">
    <property type="taxonomic scope" value="Bacteria"/>
</dbReference>
<keyword evidence="4" id="KW-1185">Reference proteome</keyword>
<evidence type="ECO:0000313" key="4">
    <source>
        <dbReference type="Proteomes" id="UP000028181"/>
    </source>
</evidence>
<dbReference type="HOGENOM" id="CLU_2194132_0_0_5"/>
<keyword evidence="3" id="KW-0614">Plasmid</keyword>
<dbReference type="KEGG" id="ngg:RG540_PA09740"/>
<feature type="region of interest" description="Disordered" evidence="1">
    <location>
        <begin position="1"/>
        <end position="20"/>
    </location>
</feature>
<name>A0A068T0W8_NEOGA</name>
<protein>
    <submittedName>
        <fullName evidence="3">Putative amino-terminus of transposase for insertion sequence NGRIS-7b</fullName>
    </submittedName>
</protein>